<evidence type="ECO:0000256" key="4">
    <source>
        <dbReference type="ARBA" id="ARBA00023002"/>
    </source>
</evidence>
<evidence type="ECO:0000256" key="5">
    <source>
        <dbReference type="ARBA" id="ARBA00023004"/>
    </source>
</evidence>
<evidence type="ECO:0000313" key="9">
    <source>
        <dbReference type="Proteomes" id="UP000237381"/>
    </source>
</evidence>
<dbReference type="InterPro" id="IPR014710">
    <property type="entry name" value="RmlC-like_jellyroll"/>
</dbReference>
<dbReference type="PANTHER" id="PTHR12918:SF1">
    <property type="entry name" value="CYSTEINE DIOXYGENASE TYPE 1"/>
    <property type="match status" value="1"/>
</dbReference>
<feature type="cross-link" description="3'-(S-cysteinyl)-tyrosine (Cys-Tyr)" evidence="6">
    <location>
        <begin position="92"/>
        <end position="158"/>
    </location>
</feature>
<proteinExistence type="inferred from homology"/>
<keyword evidence="4" id="KW-0560">Oxidoreductase</keyword>
<dbReference type="RefSeq" id="WP_244193409.1">
    <property type="nucleotide sequence ID" value="NZ_PQGA01000027.1"/>
</dbReference>
<dbReference type="PANTHER" id="PTHR12918">
    <property type="entry name" value="CYSTEINE DIOXYGENASE"/>
    <property type="match status" value="1"/>
</dbReference>
<keyword evidence="3 8" id="KW-0223">Dioxygenase</keyword>
<comment type="caution">
    <text evidence="8">The sequence shown here is derived from an EMBL/GenBank/DDBJ whole genome shotgun (WGS) entry which is preliminary data.</text>
</comment>
<feature type="binding site" evidence="7">
    <location>
        <position position="86"/>
    </location>
    <ligand>
        <name>Fe cation</name>
        <dbReference type="ChEBI" id="CHEBI:24875"/>
        <note>catalytic</note>
    </ligand>
</feature>
<dbReference type="Gene3D" id="2.60.120.10">
    <property type="entry name" value="Jelly Rolls"/>
    <property type="match status" value="1"/>
</dbReference>
<keyword evidence="5 7" id="KW-0408">Iron</keyword>
<keyword evidence="2 7" id="KW-0479">Metal-binding</keyword>
<dbReference type="GO" id="GO:0008198">
    <property type="term" value="F:ferrous iron binding"/>
    <property type="evidence" value="ECO:0007669"/>
    <property type="project" value="TreeGrafter"/>
</dbReference>
<feature type="binding site" evidence="7">
    <location>
        <position position="88"/>
    </location>
    <ligand>
        <name>Fe cation</name>
        <dbReference type="ChEBI" id="CHEBI:24875"/>
        <note>catalytic</note>
    </ligand>
</feature>
<dbReference type="SUPFAM" id="SSF51182">
    <property type="entry name" value="RmlC-like cupins"/>
    <property type="match status" value="1"/>
</dbReference>
<feature type="binding site" evidence="7">
    <location>
        <position position="139"/>
    </location>
    <ligand>
        <name>Fe cation</name>
        <dbReference type="ChEBI" id="CHEBI:24875"/>
        <note>catalytic</note>
    </ligand>
</feature>
<dbReference type="InterPro" id="IPR011051">
    <property type="entry name" value="RmlC_Cupin_sf"/>
</dbReference>
<dbReference type="Proteomes" id="UP000237381">
    <property type="component" value="Unassembled WGS sequence"/>
</dbReference>
<evidence type="ECO:0000256" key="3">
    <source>
        <dbReference type="ARBA" id="ARBA00022964"/>
    </source>
</evidence>
<evidence type="ECO:0000256" key="1">
    <source>
        <dbReference type="ARBA" id="ARBA00006622"/>
    </source>
</evidence>
<dbReference type="InterPro" id="IPR010300">
    <property type="entry name" value="CDO_1"/>
</dbReference>
<evidence type="ECO:0000256" key="6">
    <source>
        <dbReference type="PIRSR" id="PIRSR610300-50"/>
    </source>
</evidence>
<dbReference type="GO" id="GO:0019448">
    <property type="term" value="P:L-cysteine catabolic process"/>
    <property type="evidence" value="ECO:0007669"/>
    <property type="project" value="TreeGrafter"/>
</dbReference>
<dbReference type="AlphaFoldDB" id="A0A2S4LUK1"/>
<protein>
    <submittedName>
        <fullName evidence="8">Cysteine dioxygenase type I</fullName>
    </submittedName>
</protein>
<keyword evidence="6" id="KW-0883">Thioether bond</keyword>
<comment type="similarity">
    <text evidence="1">Belongs to the cysteine dioxygenase family.</text>
</comment>
<organism evidence="8 9">
    <name type="scientific">Paraburkholderia eburnea</name>
    <dbReference type="NCBI Taxonomy" id="1189126"/>
    <lineage>
        <taxon>Bacteria</taxon>
        <taxon>Pseudomonadati</taxon>
        <taxon>Pseudomonadota</taxon>
        <taxon>Betaproteobacteria</taxon>
        <taxon>Burkholderiales</taxon>
        <taxon>Burkholderiaceae</taxon>
        <taxon>Paraburkholderia</taxon>
    </lineage>
</organism>
<reference evidence="8 9" key="1">
    <citation type="submission" date="2018-01" db="EMBL/GenBank/DDBJ databases">
        <title>Genomic Encyclopedia of Type Strains, Phase III (KMG-III): the genomes of soil and plant-associated and newly described type strains.</title>
        <authorList>
            <person name="Whitman W."/>
        </authorList>
    </citation>
    <scope>NUCLEOTIDE SEQUENCE [LARGE SCALE GENOMIC DNA]</scope>
    <source>
        <strain evidence="8 9">JCM 18070</strain>
    </source>
</reference>
<keyword evidence="9" id="KW-1185">Reference proteome</keyword>
<dbReference type="Pfam" id="PF05995">
    <property type="entry name" value="CDO_I"/>
    <property type="match status" value="1"/>
</dbReference>
<dbReference type="CDD" id="cd10548">
    <property type="entry name" value="cupin_CDO"/>
    <property type="match status" value="1"/>
</dbReference>
<evidence type="ECO:0000256" key="2">
    <source>
        <dbReference type="ARBA" id="ARBA00022723"/>
    </source>
</evidence>
<sequence>MARLCAALDAAFDACSTPDDPSQCAAFARDIRAALALALADPALVTPAQREGCATRYRRHPIAACGQGRYAVAALVWLPGQASPIHAHHTWCGYAVLEGTLTETLYRWDTARDGATVLRSQARAAGALAFGARGRAGIHRLSRAVGDAAGPCVSLHVYGVCAEKIATDVNDIVPLVTLHAA</sequence>
<evidence type="ECO:0000313" key="8">
    <source>
        <dbReference type="EMBL" id="POR46065.1"/>
    </source>
</evidence>
<accession>A0A2S4LUK1</accession>
<dbReference type="GO" id="GO:0017172">
    <property type="term" value="F:cysteine dioxygenase activity"/>
    <property type="evidence" value="ECO:0007669"/>
    <property type="project" value="TreeGrafter"/>
</dbReference>
<name>A0A2S4LUK1_9BURK</name>
<dbReference type="EMBL" id="PQGA01000027">
    <property type="protein sequence ID" value="POR46065.1"/>
    <property type="molecule type" value="Genomic_DNA"/>
</dbReference>
<gene>
    <name evidence="8" type="ORF">B0G62_12747</name>
</gene>
<evidence type="ECO:0000256" key="7">
    <source>
        <dbReference type="PIRSR" id="PIRSR610300-51"/>
    </source>
</evidence>